<accession>A0AA86TPK1</accession>
<dbReference type="EMBL" id="CAXDID020001095">
    <property type="protein sequence ID" value="CAL6116826.1"/>
    <property type="molecule type" value="Genomic_DNA"/>
</dbReference>
<protein>
    <submittedName>
        <fullName evidence="2">Hypothetical_protein</fullName>
    </submittedName>
</protein>
<evidence type="ECO:0000313" key="6">
    <source>
        <dbReference type="Proteomes" id="UP001642409"/>
    </source>
</evidence>
<dbReference type="EMBL" id="CAXDID020000002">
    <property type="protein sequence ID" value="CAL5971479.1"/>
    <property type="molecule type" value="Genomic_DNA"/>
</dbReference>
<reference evidence="1" key="1">
    <citation type="submission" date="2023-06" db="EMBL/GenBank/DDBJ databases">
        <authorList>
            <person name="Kurt Z."/>
        </authorList>
    </citation>
    <scope>NUCLEOTIDE SEQUENCE</scope>
</reference>
<evidence type="ECO:0000313" key="3">
    <source>
        <dbReference type="EMBL" id="CAL5971476.1"/>
    </source>
</evidence>
<comment type="caution">
    <text evidence="1">The sequence shown here is derived from an EMBL/GenBank/DDBJ whole genome shotgun (WGS) entry which is preliminary data.</text>
</comment>
<keyword evidence="6" id="KW-1185">Reference proteome</keyword>
<dbReference type="Proteomes" id="UP001642409">
    <property type="component" value="Unassembled WGS sequence"/>
</dbReference>
<dbReference type="AlphaFoldDB" id="A0AA86TPK1"/>
<dbReference type="EMBL" id="CAXDID020000002">
    <property type="protein sequence ID" value="CAL5971476.1"/>
    <property type="molecule type" value="Genomic_DNA"/>
</dbReference>
<dbReference type="EMBL" id="CAXDID020000002">
    <property type="protein sequence ID" value="CAL5971474.1"/>
    <property type="molecule type" value="Genomic_DNA"/>
</dbReference>
<sequence length="136" mass="15752">MGANPQQTHLARMYVSSVDKVKYKPVYRKTLVAASRVSAGVRENKRPKCRLPRDKGRPALTRWPSLGFCPRDALHFSTFCRFWVTSGGRWVLSSKINVVQSLNWFCQVSASFRTLNFAEDVDNEADFQRHEWKMKI</sequence>
<evidence type="ECO:0000313" key="5">
    <source>
        <dbReference type="EMBL" id="CAL6116826.1"/>
    </source>
</evidence>
<gene>
    <name evidence="1" type="ORF">HINF_LOCUS11566</name>
    <name evidence="2" type="ORF">HINF_LOCUS1414</name>
    <name evidence="3" type="ORF">HINF_LOCUS1416</name>
    <name evidence="4" type="ORF">HINF_LOCUS1419</name>
    <name evidence="5" type="ORF">HINF_LOCUS79210</name>
</gene>
<evidence type="ECO:0000313" key="4">
    <source>
        <dbReference type="EMBL" id="CAL5971479.1"/>
    </source>
</evidence>
<evidence type="ECO:0000313" key="1">
    <source>
        <dbReference type="EMBL" id="CAI9923921.1"/>
    </source>
</evidence>
<reference evidence="2 6" key="2">
    <citation type="submission" date="2024-07" db="EMBL/GenBank/DDBJ databases">
        <authorList>
            <person name="Akdeniz Z."/>
        </authorList>
    </citation>
    <scope>NUCLEOTIDE SEQUENCE [LARGE SCALE GENOMIC DNA]</scope>
</reference>
<proteinExistence type="predicted"/>
<dbReference type="EMBL" id="CATOUU010000298">
    <property type="protein sequence ID" value="CAI9923921.1"/>
    <property type="molecule type" value="Genomic_DNA"/>
</dbReference>
<evidence type="ECO:0000313" key="2">
    <source>
        <dbReference type="EMBL" id="CAL5971474.1"/>
    </source>
</evidence>
<name>A0AA86TPK1_9EUKA</name>
<organism evidence="1">
    <name type="scientific">Hexamita inflata</name>
    <dbReference type="NCBI Taxonomy" id="28002"/>
    <lineage>
        <taxon>Eukaryota</taxon>
        <taxon>Metamonada</taxon>
        <taxon>Diplomonadida</taxon>
        <taxon>Hexamitidae</taxon>
        <taxon>Hexamitinae</taxon>
        <taxon>Hexamita</taxon>
    </lineage>
</organism>